<proteinExistence type="predicted"/>
<gene>
    <name evidence="2" type="ORF">G3569_14935</name>
</gene>
<dbReference type="Proteomes" id="UP000479132">
    <property type="component" value="Unassembled WGS sequence"/>
</dbReference>
<accession>A0A6M1THR6</accession>
<evidence type="ECO:0000256" key="1">
    <source>
        <dbReference type="SAM" id="MobiDB-lite"/>
    </source>
</evidence>
<protein>
    <submittedName>
        <fullName evidence="2">Uncharacterized protein</fullName>
    </submittedName>
</protein>
<feature type="region of interest" description="Disordered" evidence="1">
    <location>
        <begin position="312"/>
        <end position="333"/>
    </location>
</feature>
<dbReference type="EMBL" id="JAALLS010000022">
    <property type="protein sequence ID" value="NGP89652.1"/>
    <property type="molecule type" value="Genomic_DNA"/>
</dbReference>
<dbReference type="PROSITE" id="PS51257">
    <property type="entry name" value="PROKAR_LIPOPROTEIN"/>
    <property type="match status" value="1"/>
</dbReference>
<comment type="caution">
    <text evidence="2">The sequence shown here is derived from an EMBL/GenBank/DDBJ whole genome shotgun (WGS) entry which is preliminary data.</text>
</comment>
<sequence>MKISDITIIKSFIVAISLSMVLIVGCDQGNSPDPLPQEPNERLSYAMAIALGNAEIRESVHSAMDASPYREHKLVFGQFLESSAGVKLQKTLAEELGGENKLNELLDKLPELDFYLPYETHRETWQHANSNLLVVCITDVDTTEAVAYHPDGSTQILSSSQQIKEAEIAAMFTLHPAEKKIHKNSSNSRERSHSVLGSQSSEIIQSNEATYVTKIANYTADGVFGGNCEFYFLARRLDESHATKSSQVSVESALVSALKNSDTPPTKETDLFIYDGPVSGSNKLKVRMYEADGGGTGGDDDYGYFIVDKPGDYDTSKNQTENFPKATVRLDNQ</sequence>
<reference evidence="2 3" key="1">
    <citation type="submission" date="2020-02" db="EMBL/GenBank/DDBJ databases">
        <title>Aliifodinibius halophilus 2W32, complete genome.</title>
        <authorList>
            <person name="Li Y."/>
            <person name="Wu S."/>
        </authorList>
    </citation>
    <scope>NUCLEOTIDE SEQUENCE [LARGE SCALE GENOMIC DNA]</scope>
    <source>
        <strain evidence="2 3">2W32</strain>
    </source>
</reference>
<dbReference type="RefSeq" id="WP_165270618.1">
    <property type="nucleotide sequence ID" value="NZ_JAALLS010000022.1"/>
</dbReference>
<evidence type="ECO:0000313" key="3">
    <source>
        <dbReference type="Proteomes" id="UP000479132"/>
    </source>
</evidence>
<evidence type="ECO:0000313" key="2">
    <source>
        <dbReference type="EMBL" id="NGP89652.1"/>
    </source>
</evidence>
<dbReference type="AlphaFoldDB" id="A0A6M1THR6"/>
<keyword evidence="3" id="KW-1185">Reference proteome</keyword>
<organism evidence="2 3">
    <name type="scientific">Fodinibius halophilus</name>
    <dbReference type="NCBI Taxonomy" id="1736908"/>
    <lineage>
        <taxon>Bacteria</taxon>
        <taxon>Pseudomonadati</taxon>
        <taxon>Balneolota</taxon>
        <taxon>Balneolia</taxon>
        <taxon>Balneolales</taxon>
        <taxon>Balneolaceae</taxon>
        <taxon>Fodinibius</taxon>
    </lineage>
</organism>
<name>A0A6M1THR6_9BACT</name>